<reference evidence="1" key="1">
    <citation type="submission" date="2020-07" db="EMBL/GenBank/DDBJ databases">
        <authorList>
            <person name="Pettersson B.M.F."/>
            <person name="Behra P.R.K."/>
            <person name="Ramesh M."/>
            <person name="Das S."/>
            <person name="Dasgupta S."/>
            <person name="Kirsebom L.A."/>
        </authorList>
    </citation>
    <scope>NUCLEOTIDE SEQUENCE</scope>
    <source>
        <strain evidence="1">DSM 44615</strain>
    </source>
</reference>
<sequence>MAWFLALQGPPKAGGQSLLYELDESADRDKLAEEMASAAVLDRVVPVPAVFQSQRRPVTLYVRPAAWGVWAFYEMSDEERRQMLAANPLVNALAQAARQQQGKKPTGPGVP</sequence>
<organism evidence="1 2">
    <name type="scientific">[Mycobacterium] manitobense</name>
    <dbReference type="NCBI Taxonomy" id="190147"/>
    <lineage>
        <taxon>Bacteria</taxon>
        <taxon>Bacillati</taxon>
        <taxon>Actinomycetota</taxon>
        <taxon>Actinomycetes</taxon>
        <taxon>Mycobacteriales</taxon>
        <taxon>Mycobacteriaceae</taxon>
        <taxon>Mycolicibacterium</taxon>
    </lineage>
</organism>
<proteinExistence type="predicted"/>
<reference evidence="1" key="2">
    <citation type="journal article" date="2022" name="BMC Genomics">
        <title>Comparative genome analysis of mycobacteria focusing on tRNA and non-coding RNA.</title>
        <authorList>
            <person name="Behra P.R.K."/>
            <person name="Pettersson B.M.F."/>
            <person name="Ramesh M."/>
            <person name="Das S."/>
            <person name="Dasgupta S."/>
            <person name="Kirsebom L.A."/>
        </authorList>
    </citation>
    <scope>NUCLEOTIDE SEQUENCE</scope>
    <source>
        <strain evidence="1">DSM 44615</strain>
    </source>
</reference>
<gene>
    <name evidence="1" type="ORF">H7I41_11385</name>
</gene>
<evidence type="ECO:0000313" key="1">
    <source>
        <dbReference type="EMBL" id="MCV7170517.1"/>
    </source>
</evidence>
<evidence type="ECO:0000313" key="2">
    <source>
        <dbReference type="Proteomes" id="UP001140293"/>
    </source>
</evidence>
<keyword evidence="2" id="KW-1185">Reference proteome</keyword>
<dbReference type="AlphaFoldDB" id="A0A9X2YPY2"/>
<dbReference type="RefSeq" id="WP_264012706.1">
    <property type="nucleotide sequence ID" value="NZ_JACKSJ010000088.1"/>
</dbReference>
<comment type="caution">
    <text evidence="1">The sequence shown here is derived from an EMBL/GenBank/DDBJ whole genome shotgun (WGS) entry which is preliminary data.</text>
</comment>
<dbReference type="EMBL" id="JACKSJ010000088">
    <property type="protein sequence ID" value="MCV7170517.1"/>
    <property type="molecule type" value="Genomic_DNA"/>
</dbReference>
<dbReference type="Proteomes" id="UP001140293">
    <property type="component" value="Unassembled WGS sequence"/>
</dbReference>
<accession>A0A9X2YPY2</accession>
<protein>
    <submittedName>
        <fullName evidence="1">Uncharacterized protein</fullName>
    </submittedName>
</protein>
<name>A0A9X2YPY2_9MYCO</name>